<dbReference type="Proteomes" id="UP000886520">
    <property type="component" value="Chromosome 20"/>
</dbReference>
<dbReference type="GO" id="GO:0003723">
    <property type="term" value="F:RNA binding"/>
    <property type="evidence" value="ECO:0007669"/>
    <property type="project" value="InterPro"/>
</dbReference>
<organism evidence="4 5">
    <name type="scientific">Adiantum capillus-veneris</name>
    <name type="common">Maidenhair fern</name>
    <dbReference type="NCBI Taxonomy" id="13818"/>
    <lineage>
        <taxon>Eukaryota</taxon>
        <taxon>Viridiplantae</taxon>
        <taxon>Streptophyta</taxon>
        <taxon>Embryophyta</taxon>
        <taxon>Tracheophyta</taxon>
        <taxon>Polypodiopsida</taxon>
        <taxon>Polypodiidae</taxon>
        <taxon>Polypodiales</taxon>
        <taxon>Pteridineae</taxon>
        <taxon>Pteridaceae</taxon>
        <taxon>Vittarioideae</taxon>
        <taxon>Adiantum</taxon>
    </lineage>
</organism>
<evidence type="ECO:0000256" key="3">
    <source>
        <dbReference type="PROSITE-ProRule" id="PRU00708"/>
    </source>
</evidence>
<sequence>LGATPRSPSAHCPPLSPQWHDRSAELDQQRLVTFSPKLRDNFDQGLNKNHLLSPWIHNRNKHWVQEDRRPTWSPKYRASSAEHENAELSLANKEQIAWTAKKIFQEEAQEEEEEDISCSSVDGAQYNLNGDEILVAALSSYSKHNDLENGRRVHAQIVRKGLLKTNVFVGNSLINLYAKSGSLVKAREVFEEVSNRNVISWNGLIAGYSQHKHGDMAFHCFEQMQLDGISPNRATFLSLLKACSSLRKAVKGQELHSMIVKEGSLEKNVRVANALVDMYAKCGMLERAEEVFGKLLVRDVVTWNSLISGYAEDDCGEEALVSFKLMQEQGILPDDITFVAVLRACISVGAPSTSDEIYTCILARGSLESNIAVATALIDMYGKRGLLVRAEEAFNKLVTRMVVTWNALIAGYIQHEHFEKAFVCYSQMQQNSVLPDGVTFLCMLKACGSIRAGDRGLALHDEIARAGLCKITATANALIDMYGKCGLIEKAQEVFGDLVSRNVVSWNSMIAGFAQEAQYDKALKCFDNMQMEGFSPDAVTFVCVLKVYSSIKDTNKGLEVHATITKFAFLEEETVVSNALMNLYADCGMLAEAQEVFDSLSNRTVASWNTLIAGFAEHDHEEEALQLLDYMQADGFSPNAITFFSALKACGNVGTVHRGQIIHSTIVKHGLVESDPVVGTAVVDMYASCGMLEEAHQLFDKSPMQDVVLWNVLIAGHAQLGQADLAFDRLDLMISERKSPDITTFTTVLNVCNHTGLVEKCQTFFQSMTTDYATSPNSEICNCVVDLFARAGHLDEAIAMIEGMPFFASPRVWHIVMGAAQKFGNIKLGKMAFTHAAQMNEVDAGAYVSIRNMLAAVDTEEGSLQPMKEASVV</sequence>
<dbReference type="FunFam" id="1.25.40.10:FF:000205">
    <property type="entry name" value="Pentatricopeptide repeat-containing protein, mitochondrial"/>
    <property type="match status" value="1"/>
</dbReference>
<feature type="repeat" description="PPR" evidence="3">
    <location>
        <begin position="502"/>
        <end position="536"/>
    </location>
</feature>
<dbReference type="EMBL" id="JABFUD020000020">
    <property type="protein sequence ID" value="KAI5064459.1"/>
    <property type="molecule type" value="Genomic_DNA"/>
</dbReference>
<name>A0A9D4UAI5_ADICA</name>
<dbReference type="Pfam" id="PF13041">
    <property type="entry name" value="PPR_2"/>
    <property type="match status" value="6"/>
</dbReference>
<evidence type="ECO:0000256" key="1">
    <source>
        <dbReference type="ARBA" id="ARBA00022737"/>
    </source>
</evidence>
<feature type="repeat" description="PPR" evidence="3">
    <location>
        <begin position="604"/>
        <end position="638"/>
    </location>
</feature>
<feature type="repeat" description="PPR" evidence="3">
    <location>
        <begin position="197"/>
        <end position="231"/>
    </location>
</feature>
<proteinExistence type="inferred from homology"/>
<feature type="repeat" description="PPR" evidence="3">
    <location>
        <begin position="299"/>
        <end position="333"/>
    </location>
</feature>
<accession>A0A9D4UAI5</accession>
<keyword evidence="5" id="KW-1185">Reference proteome</keyword>
<dbReference type="PROSITE" id="PS51375">
    <property type="entry name" value="PPR"/>
    <property type="match status" value="6"/>
</dbReference>
<dbReference type="AlphaFoldDB" id="A0A9D4UAI5"/>
<evidence type="ECO:0008006" key="6">
    <source>
        <dbReference type="Google" id="ProtNLM"/>
    </source>
</evidence>
<feature type="non-terminal residue" evidence="4">
    <location>
        <position position="1"/>
    </location>
</feature>
<dbReference type="Pfam" id="PF01535">
    <property type="entry name" value="PPR"/>
    <property type="match status" value="4"/>
</dbReference>
<keyword evidence="1" id="KW-0677">Repeat</keyword>
<evidence type="ECO:0000313" key="5">
    <source>
        <dbReference type="Proteomes" id="UP000886520"/>
    </source>
</evidence>
<dbReference type="FunFam" id="1.25.40.10:FF:000144">
    <property type="entry name" value="Pentatricopeptide repeat-containing protein, mitochondrial"/>
    <property type="match status" value="1"/>
</dbReference>
<dbReference type="OrthoDB" id="509099at2759"/>
<reference evidence="4" key="1">
    <citation type="submission" date="2021-01" db="EMBL/GenBank/DDBJ databases">
        <title>Adiantum capillus-veneris genome.</title>
        <authorList>
            <person name="Fang Y."/>
            <person name="Liao Q."/>
        </authorList>
    </citation>
    <scope>NUCLEOTIDE SEQUENCE</scope>
    <source>
        <strain evidence="4">H3</strain>
        <tissue evidence="4">Leaf</tissue>
    </source>
</reference>
<dbReference type="GO" id="GO:0009451">
    <property type="term" value="P:RNA modification"/>
    <property type="evidence" value="ECO:0007669"/>
    <property type="project" value="InterPro"/>
</dbReference>
<dbReference type="GO" id="GO:0005739">
    <property type="term" value="C:mitochondrion"/>
    <property type="evidence" value="ECO:0007669"/>
    <property type="project" value="UniProtKB-ARBA"/>
</dbReference>
<dbReference type="InterPro" id="IPR046960">
    <property type="entry name" value="PPR_At4g14850-like_plant"/>
</dbReference>
<protein>
    <recommendedName>
        <fullName evidence="6">Pentatricopeptide repeat-containing protein</fullName>
    </recommendedName>
</protein>
<dbReference type="InterPro" id="IPR002885">
    <property type="entry name" value="PPR_rpt"/>
</dbReference>
<evidence type="ECO:0000256" key="2">
    <source>
        <dbReference type="ARBA" id="ARBA00061659"/>
    </source>
</evidence>
<dbReference type="NCBIfam" id="TIGR00756">
    <property type="entry name" value="PPR"/>
    <property type="match status" value="6"/>
</dbReference>
<evidence type="ECO:0000313" key="4">
    <source>
        <dbReference type="EMBL" id="KAI5064459.1"/>
    </source>
</evidence>
<dbReference type="InterPro" id="IPR011990">
    <property type="entry name" value="TPR-like_helical_dom_sf"/>
</dbReference>
<dbReference type="PANTHER" id="PTHR24015:SF548">
    <property type="entry name" value="OS08G0340900 PROTEIN"/>
    <property type="match status" value="1"/>
</dbReference>
<dbReference type="PANTHER" id="PTHR24015">
    <property type="entry name" value="OS07G0578800 PROTEIN-RELATED"/>
    <property type="match status" value="1"/>
</dbReference>
<comment type="caution">
    <text evidence="4">The sequence shown here is derived from an EMBL/GenBank/DDBJ whole genome shotgun (WGS) entry which is preliminary data.</text>
</comment>
<dbReference type="FunFam" id="1.25.40.10:FF:000158">
    <property type="entry name" value="pentatricopeptide repeat-containing protein At2g33680"/>
    <property type="match status" value="1"/>
</dbReference>
<comment type="similarity">
    <text evidence="2">Belongs to the PPR family. PCMP-E subfamily.</text>
</comment>
<feature type="repeat" description="PPR" evidence="3">
    <location>
        <begin position="401"/>
        <end position="435"/>
    </location>
</feature>
<feature type="repeat" description="PPR" evidence="3">
    <location>
        <begin position="706"/>
        <end position="740"/>
    </location>
</feature>
<gene>
    <name evidence="4" type="ORF">GOP47_0021129</name>
</gene>
<dbReference type="GO" id="GO:0048731">
    <property type="term" value="P:system development"/>
    <property type="evidence" value="ECO:0007669"/>
    <property type="project" value="UniProtKB-ARBA"/>
</dbReference>
<dbReference type="FunFam" id="1.25.40.10:FF:000031">
    <property type="entry name" value="Pentatricopeptide repeat-containing protein mitochondrial"/>
    <property type="match status" value="2"/>
</dbReference>
<dbReference type="Gene3D" id="1.25.40.10">
    <property type="entry name" value="Tetratricopeptide repeat domain"/>
    <property type="match status" value="6"/>
</dbReference>